<organism evidence="3 4">
    <name type="scientific">Epichloe festucae (strain Fl1)</name>
    <dbReference type="NCBI Taxonomy" id="877507"/>
    <lineage>
        <taxon>Eukaryota</taxon>
        <taxon>Fungi</taxon>
        <taxon>Dikarya</taxon>
        <taxon>Ascomycota</taxon>
        <taxon>Pezizomycotina</taxon>
        <taxon>Sordariomycetes</taxon>
        <taxon>Hypocreomycetidae</taxon>
        <taxon>Hypocreales</taxon>
        <taxon>Clavicipitaceae</taxon>
        <taxon>Epichloe</taxon>
    </lineage>
</organism>
<dbReference type="OrthoDB" id="4088536at2759"/>
<protein>
    <recommendedName>
        <fullName evidence="2">Cyclin-D1-binding protein 1-like N-terminal domain-containing protein</fullName>
    </recommendedName>
</protein>
<accession>A0A7S9KKY6</accession>
<dbReference type="EMBL" id="CP031385">
    <property type="protein sequence ID" value="QPG94234.1"/>
    <property type="molecule type" value="Genomic_DNA"/>
</dbReference>
<sequence>MLPLFSRSDDRRDGWPSVIELIQSHGLPESKEIESRQNNNNQAPTMAPQKDTDALKALDSLVQTASALLKQLQSVLAEIQESPASNNSSPDAAVNALALALAHDSASLVRAHGTKISLLIINEPFTPSAVSTVLRELIAGPIPGLLSSAQACTSRQYTEVVCRELARKARRVLSELHELVQKIPRDGKVLSGSRRGGFAAGEKGSLPATGLLWSACDEVIALSRLGVGGIVAEKVQQWRDILGDITDELKEWGAEEPDEDEEDEEDEEEEEDGVNHLSDPDPDPDHQLNTASSLSTTQAMLDQIMDSQQTIPRSDPDRIRPRLETCLQRLRLTTLLYQALTKRRLKKLPPFPQEPGSGSDIPSRLDEMAKALGALPDRFGDLACAFYELQPEEIDKVMDQCFLDAFAASDLFVRGWDGETDAFSDWVVKFQTEMKKTWSA</sequence>
<feature type="compositionally biased region" description="Acidic residues" evidence="1">
    <location>
        <begin position="254"/>
        <end position="272"/>
    </location>
</feature>
<feature type="domain" description="Cyclin-D1-binding protein 1-like N-terminal" evidence="2">
    <location>
        <begin position="105"/>
        <end position="253"/>
    </location>
</feature>
<evidence type="ECO:0000256" key="1">
    <source>
        <dbReference type="SAM" id="MobiDB-lite"/>
    </source>
</evidence>
<feature type="region of interest" description="Disordered" evidence="1">
    <location>
        <begin position="253"/>
        <end position="290"/>
    </location>
</feature>
<dbReference type="PANTHER" id="PTHR15492:SF1">
    <property type="entry name" value="CYCLIN-D1-BINDING PROTEIN 1"/>
    <property type="match status" value="1"/>
</dbReference>
<dbReference type="Gene3D" id="1.20.1410.10">
    <property type="entry name" value="I/LWEQ domain"/>
    <property type="match status" value="1"/>
</dbReference>
<dbReference type="GO" id="GO:0005634">
    <property type="term" value="C:nucleus"/>
    <property type="evidence" value="ECO:0007669"/>
    <property type="project" value="TreeGrafter"/>
</dbReference>
<feature type="region of interest" description="Disordered" evidence="1">
    <location>
        <begin position="27"/>
        <end position="47"/>
    </location>
</feature>
<evidence type="ECO:0000259" key="2">
    <source>
        <dbReference type="Pfam" id="PF13324"/>
    </source>
</evidence>
<dbReference type="Pfam" id="PF13324">
    <property type="entry name" value="GCIP_N"/>
    <property type="match status" value="1"/>
</dbReference>
<reference evidence="3 4" key="1">
    <citation type="journal article" date="2018" name="PLoS Genet.">
        <title>Repeat elements organise 3D genome structure and mediate transcription in the filamentous fungus Epichloe festucae.</title>
        <authorList>
            <person name="Winter D.J."/>
            <person name="Ganley A.R.D."/>
            <person name="Young C.A."/>
            <person name="Liachko I."/>
            <person name="Schardl C.L."/>
            <person name="Dupont P.Y."/>
            <person name="Berry D."/>
            <person name="Ram A."/>
            <person name="Scott B."/>
            <person name="Cox M.P."/>
        </authorList>
    </citation>
    <scope>NUCLEOTIDE SEQUENCE [LARGE SCALE GENOMIC DNA]</scope>
    <source>
        <strain evidence="3 4">Fl1</strain>
    </source>
</reference>
<dbReference type="AlphaFoldDB" id="A0A7S9KKY6"/>
<gene>
    <name evidence="3" type="ORF">C2857_005449</name>
</gene>
<evidence type="ECO:0000313" key="3">
    <source>
        <dbReference type="EMBL" id="QPG94234.1"/>
    </source>
</evidence>
<evidence type="ECO:0000313" key="4">
    <source>
        <dbReference type="Proteomes" id="UP000594364"/>
    </source>
</evidence>
<name>A0A7S9KKY6_EPIFF</name>
<keyword evidence="4" id="KW-1185">Reference proteome</keyword>
<dbReference type="PANTHER" id="PTHR15492">
    <property type="entry name" value="CYCLIN D1-BINDING PROTEIN 1"/>
    <property type="match status" value="1"/>
</dbReference>
<proteinExistence type="predicted"/>
<dbReference type="InterPro" id="IPR049317">
    <property type="entry name" value="GCIP-like_N"/>
</dbReference>
<dbReference type="Proteomes" id="UP000594364">
    <property type="component" value="Chromosome 1"/>
</dbReference>
<dbReference type="InterPro" id="IPR026907">
    <property type="entry name" value="GCIP-like"/>
</dbReference>